<dbReference type="PANTHER" id="PTHR13847">
    <property type="entry name" value="SARCOSINE DEHYDROGENASE-RELATED"/>
    <property type="match status" value="1"/>
</dbReference>
<evidence type="ECO:0000313" key="4">
    <source>
        <dbReference type="Proteomes" id="UP000245464"/>
    </source>
</evidence>
<dbReference type="InterPro" id="IPR036188">
    <property type="entry name" value="FAD/NAD-bd_sf"/>
</dbReference>
<dbReference type="Gene3D" id="3.50.50.60">
    <property type="entry name" value="FAD/NAD(P)-binding domain"/>
    <property type="match status" value="1"/>
</dbReference>
<sequence length="219" mass="23917">MGVVVSILQDAFIVLVSTVSLLKALSTEFNQALKRASQSPGLPNPKPSQTYWLSDPPHPELVNVSSPELPKTADVVIIGSGIAGAAVARSLLHERRRRNSRTDEKVVVLDARQLCSGATARNGGHIKPAAYESFSRFSKLFPKDRAAALTRFQSRHIECLVSLCESEGIECAEARKVETVDLFLDGQSFAKAVANVDELKRWLPEVGIAVWRGDQVQEV</sequence>
<evidence type="ECO:0000313" key="3">
    <source>
        <dbReference type="EMBL" id="KAF7567378.1"/>
    </source>
</evidence>
<feature type="region of interest" description="Disordered" evidence="1">
    <location>
        <begin position="35"/>
        <end position="56"/>
    </location>
</feature>
<evidence type="ECO:0000259" key="2">
    <source>
        <dbReference type="Pfam" id="PF01266"/>
    </source>
</evidence>
<dbReference type="SUPFAM" id="SSF51905">
    <property type="entry name" value="FAD/NAD(P)-binding domain"/>
    <property type="match status" value="1"/>
</dbReference>
<dbReference type="AlphaFoldDB" id="A0A834RNM6"/>
<dbReference type="RefSeq" id="XP_001938033.2">
    <property type="nucleotide sequence ID" value="XM_001937998.2"/>
</dbReference>
<feature type="compositionally biased region" description="Polar residues" evidence="1">
    <location>
        <begin position="36"/>
        <end position="52"/>
    </location>
</feature>
<dbReference type="GeneID" id="6345974"/>
<name>A0A834RNM6_9PLEO</name>
<dbReference type="PANTHER" id="PTHR13847:SF213">
    <property type="entry name" value="DEPENDENT OXIDOREDUCTASE, PUTATIVE-RELATED"/>
    <property type="match status" value="1"/>
</dbReference>
<dbReference type="Pfam" id="PF01266">
    <property type="entry name" value="DAO"/>
    <property type="match status" value="1"/>
</dbReference>
<comment type="caution">
    <text evidence="3">The sequence shown here is derived from an EMBL/GenBank/DDBJ whole genome shotgun (WGS) entry which is preliminary data.</text>
</comment>
<dbReference type="KEGG" id="ptrr:6345974"/>
<evidence type="ECO:0000256" key="1">
    <source>
        <dbReference type="SAM" id="MobiDB-lite"/>
    </source>
</evidence>
<dbReference type="Proteomes" id="UP000245464">
    <property type="component" value="Chromosome 8"/>
</dbReference>
<feature type="domain" description="FAD dependent oxidoreductase" evidence="2">
    <location>
        <begin position="74"/>
        <end position="206"/>
    </location>
</feature>
<dbReference type="Gene3D" id="3.30.9.10">
    <property type="entry name" value="D-Amino Acid Oxidase, subunit A, domain 2"/>
    <property type="match status" value="1"/>
</dbReference>
<reference evidence="3 4" key="1">
    <citation type="journal article" date="2018" name="BMC Genomics">
        <title>Comparative genomics of the wheat fungal pathogen Pyrenophora tritici-repentis reveals chromosomal variations and genome plasticity.</title>
        <authorList>
            <person name="Moolhuijzen P."/>
            <person name="See P.T."/>
            <person name="Hane J.K."/>
            <person name="Shi G."/>
            <person name="Liu Z."/>
            <person name="Oliver R.P."/>
            <person name="Moffat C.S."/>
        </authorList>
    </citation>
    <scope>NUCLEOTIDE SEQUENCE [LARGE SCALE GENOMIC DNA]</scope>
    <source>
        <strain evidence="3">M4</strain>
    </source>
</reference>
<dbReference type="EMBL" id="NQIK02000008">
    <property type="protein sequence ID" value="KAF7567378.1"/>
    <property type="molecule type" value="Genomic_DNA"/>
</dbReference>
<protein>
    <recommendedName>
        <fullName evidence="2">FAD dependent oxidoreductase domain-containing protein</fullName>
    </recommendedName>
</protein>
<dbReference type="InterPro" id="IPR006076">
    <property type="entry name" value="FAD-dep_OxRdtase"/>
</dbReference>
<dbReference type="GO" id="GO:0005737">
    <property type="term" value="C:cytoplasm"/>
    <property type="evidence" value="ECO:0007669"/>
    <property type="project" value="TreeGrafter"/>
</dbReference>
<organism evidence="3 4">
    <name type="scientific">Pyrenophora tritici-repentis</name>
    <dbReference type="NCBI Taxonomy" id="45151"/>
    <lineage>
        <taxon>Eukaryota</taxon>
        <taxon>Fungi</taxon>
        <taxon>Dikarya</taxon>
        <taxon>Ascomycota</taxon>
        <taxon>Pezizomycotina</taxon>
        <taxon>Dothideomycetes</taxon>
        <taxon>Pleosporomycetidae</taxon>
        <taxon>Pleosporales</taxon>
        <taxon>Pleosporineae</taxon>
        <taxon>Pleosporaceae</taxon>
        <taxon>Pyrenophora</taxon>
    </lineage>
</organism>
<accession>A0A834RNM6</accession>
<proteinExistence type="predicted"/>
<gene>
    <name evidence="3" type="ORF">PtrM4_139690</name>
</gene>